<comment type="function">
    <text evidence="5">RNA-binding component of the eukaryotic translation initiation factor 3 (eIF-3) complex, which is involved in protein synthesis of a specialized repertoire of mRNAs and, together with other initiation factors, stimulates binding of mRNA and methionyl-tRNAi to the 40S ribosome. The eIF-3 complex specifically targets and initiates translation of a subset of mRNAs involved in cell proliferation. This subunit can bind 18S rRNA.</text>
</comment>
<dbReference type="GO" id="GO:0001732">
    <property type="term" value="P:formation of cytoplasmic translation initiation complex"/>
    <property type="evidence" value="ECO:0007669"/>
    <property type="project" value="UniProtKB-UniRule"/>
</dbReference>
<dbReference type="InterPro" id="IPR035979">
    <property type="entry name" value="RBD_domain_sf"/>
</dbReference>
<evidence type="ECO:0000313" key="8">
    <source>
        <dbReference type="EMBL" id="PJF18776.1"/>
    </source>
</evidence>
<evidence type="ECO:0000259" key="7">
    <source>
        <dbReference type="PROSITE" id="PS50102"/>
    </source>
</evidence>
<dbReference type="GO" id="GO:0033290">
    <property type="term" value="C:eukaryotic 48S preinitiation complex"/>
    <property type="evidence" value="ECO:0007669"/>
    <property type="project" value="UniProtKB-UniRule"/>
</dbReference>
<dbReference type="AlphaFoldDB" id="A0A2H9TM08"/>
<reference evidence="8 9" key="1">
    <citation type="submission" date="2016-10" db="EMBL/GenBank/DDBJ databases">
        <title>The genome of Paramicrosporidium saccamoebae is the missing link in understanding Cryptomycota and Microsporidia evolution.</title>
        <authorList>
            <person name="Quandt C.A."/>
            <person name="Beaudet D."/>
            <person name="Corsaro D."/>
            <person name="Michel R."/>
            <person name="Corradi N."/>
            <person name="James T."/>
        </authorList>
    </citation>
    <scope>NUCLEOTIDE SEQUENCE [LARGE SCALE GENOMIC DNA]</scope>
    <source>
        <strain evidence="8 9">KSL3</strain>
    </source>
</reference>
<name>A0A2H9TM08_9FUNG</name>
<keyword evidence="1 5" id="KW-0963">Cytoplasm</keyword>
<keyword evidence="4 5" id="KW-0648">Protein biosynthesis</keyword>
<dbReference type="EMBL" id="MTSL01000102">
    <property type="protein sequence ID" value="PJF18776.1"/>
    <property type="molecule type" value="Genomic_DNA"/>
</dbReference>
<dbReference type="GO" id="GO:0003743">
    <property type="term" value="F:translation initiation factor activity"/>
    <property type="evidence" value="ECO:0007669"/>
    <property type="project" value="UniProtKB-UniRule"/>
</dbReference>
<dbReference type="GO" id="GO:0003723">
    <property type="term" value="F:RNA binding"/>
    <property type="evidence" value="ECO:0007669"/>
    <property type="project" value="UniProtKB-UniRule"/>
</dbReference>
<dbReference type="PANTHER" id="PTHR10352">
    <property type="entry name" value="EUKARYOTIC TRANSLATION INITIATION FACTOR 3 SUBUNIT G"/>
    <property type="match status" value="1"/>
</dbReference>
<dbReference type="HAMAP" id="MF_03006">
    <property type="entry name" value="eIF3g"/>
    <property type="match status" value="1"/>
</dbReference>
<comment type="similarity">
    <text evidence="5">Belongs to the eIF-3 subunit G family.</text>
</comment>
<dbReference type="PROSITE" id="PS50102">
    <property type="entry name" value="RRM"/>
    <property type="match status" value="1"/>
</dbReference>
<dbReference type="InterPro" id="IPR024675">
    <property type="entry name" value="eIF3g_N"/>
</dbReference>
<dbReference type="GO" id="GO:0071540">
    <property type="term" value="C:eukaryotic translation initiation factor 3 complex, eIF3e"/>
    <property type="evidence" value="ECO:0007669"/>
    <property type="project" value="EnsemblFungi"/>
</dbReference>
<accession>A0A2H9TM08</accession>
<dbReference type="GO" id="GO:0016282">
    <property type="term" value="C:eukaryotic 43S preinitiation complex"/>
    <property type="evidence" value="ECO:0007669"/>
    <property type="project" value="UniProtKB-UniRule"/>
</dbReference>
<dbReference type="InterPro" id="IPR017334">
    <property type="entry name" value="eIF3_g"/>
</dbReference>
<evidence type="ECO:0000313" key="9">
    <source>
        <dbReference type="Proteomes" id="UP000240830"/>
    </source>
</evidence>
<keyword evidence="2 5" id="KW-0396">Initiation factor</keyword>
<gene>
    <name evidence="5" type="primary">TIF35</name>
    <name evidence="8" type="ORF">PSACC_01411</name>
</gene>
<comment type="subcellular location">
    <subcellularLocation>
        <location evidence="5">Cytoplasm</location>
    </subcellularLocation>
</comment>
<evidence type="ECO:0000256" key="2">
    <source>
        <dbReference type="ARBA" id="ARBA00022540"/>
    </source>
</evidence>
<comment type="subunit">
    <text evidence="5">Component of the eukaryotic translation initiation factor 3 (eIF-3) complex.</text>
</comment>
<evidence type="ECO:0000256" key="5">
    <source>
        <dbReference type="HAMAP-Rule" id="MF_03006"/>
    </source>
</evidence>
<evidence type="ECO:0000256" key="1">
    <source>
        <dbReference type="ARBA" id="ARBA00022490"/>
    </source>
</evidence>
<dbReference type="SMART" id="SM00360">
    <property type="entry name" value="RRM"/>
    <property type="match status" value="1"/>
</dbReference>
<dbReference type="InterPro" id="IPR012677">
    <property type="entry name" value="Nucleotide-bd_a/b_plait_sf"/>
</dbReference>
<keyword evidence="3 6" id="KW-0694">RNA-binding</keyword>
<comment type="caution">
    <text evidence="8">The sequence shown here is derived from an EMBL/GenBank/DDBJ whole genome shotgun (WGS) entry which is preliminary data.</text>
</comment>
<evidence type="ECO:0000256" key="3">
    <source>
        <dbReference type="ARBA" id="ARBA00022884"/>
    </source>
</evidence>
<evidence type="ECO:0000256" key="4">
    <source>
        <dbReference type="ARBA" id="ARBA00022917"/>
    </source>
</evidence>
<dbReference type="PIRSF" id="PIRSF037949">
    <property type="entry name" value="Transl_init_eIF-3_RNA-bind"/>
    <property type="match status" value="1"/>
</dbReference>
<dbReference type="GO" id="GO:0071541">
    <property type="term" value="C:eukaryotic translation initiation factor 3 complex, eIF3m"/>
    <property type="evidence" value="ECO:0007669"/>
    <property type="project" value="EnsemblFungi"/>
</dbReference>
<proteinExistence type="inferred from homology"/>
<dbReference type="CDD" id="cd12933">
    <property type="entry name" value="eIF3G"/>
    <property type="match status" value="1"/>
</dbReference>
<dbReference type="CDD" id="cd12408">
    <property type="entry name" value="RRM_eIF3G_like"/>
    <property type="match status" value="1"/>
</dbReference>
<dbReference type="Pfam" id="PF00076">
    <property type="entry name" value="RRM_1"/>
    <property type="match status" value="1"/>
</dbReference>
<dbReference type="OrthoDB" id="639027at2759"/>
<dbReference type="InterPro" id="IPR000504">
    <property type="entry name" value="RRM_dom"/>
</dbReference>
<protein>
    <recommendedName>
        <fullName evidence="5">Eukaryotic translation initiation factor 3 subunit G</fullName>
        <shortName evidence="5">eIF3g</shortName>
    </recommendedName>
    <alternativeName>
        <fullName evidence="5">Eukaryotic translation initiation factor 3 RNA-binding subunit</fullName>
        <shortName evidence="5">eIF-3 RNA-binding subunit</shortName>
    </alternativeName>
    <alternativeName>
        <fullName evidence="5">Translation initiation factor eIF3 p33 subunit homolog</fullName>
        <shortName evidence="5">eIF3 p33 homolog</shortName>
    </alternativeName>
</protein>
<keyword evidence="9" id="KW-1185">Reference proteome</keyword>
<dbReference type="Proteomes" id="UP000240830">
    <property type="component" value="Unassembled WGS sequence"/>
</dbReference>
<dbReference type="SUPFAM" id="SSF54928">
    <property type="entry name" value="RNA-binding domain, RBD"/>
    <property type="match status" value="1"/>
</dbReference>
<evidence type="ECO:0000256" key="6">
    <source>
        <dbReference type="PROSITE-ProRule" id="PRU00176"/>
    </source>
</evidence>
<dbReference type="Gene3D" id="3.30.70.330">
    <property type="match status" value="1"/>
</dbReference>
<feature type="domain" description="RRM" evidence="7">
    <location>
        <begin position="166"/>
        <end position="244"/>
    </location>
</feature>
<dbReference type="InterPro" id="IPR034240">
    <property type="entry name" value="eIF3G_RRM"/>
</dbReference>
<organism evidence="8 9">
    <name type="scientific">Paramicrosporidium saccamoebae</name>
    <dbReference type="NCBI Taxonomy" id="1246581"/>
    <lineage>
        <taxon>Eukaryota</taxon>
        <taxon>Fungi</taxon>
        <taxon>Fungi incertae sedis</taxon>
        <taxon>Cryptomycota</taxon>
        <taxon>Cryptomycota incertae sedis</taxon>
        <taxon>Paramicrosporidium</taxon>
    </lineage>
</organism>
<sequence>MTEAEQTPSDTIKIVEEIRTDEAGRRIKVTRKIRLRLVSSQVCPEVARRHTWRKFGDAISDGPGPNISSTIVGEPVFLKLSMNRDHDREPVKTAVVEAKNITCRYCQGGHWSAKCPYKSTFAEEVAAADSPKDEAAKLKYIPPSQRRAIEAGLDPSAAPSHRDNPNTIRISNLSEVCTDADIRDLVSRIVTPARVYVVKDQRTMLCRGSAFVSFVLLEDAHRVISVLNGRPYGNLILHVEMAKPQAP</sequence>
<dbReference type="STRING" id="1246581.A0A2H9TM08"/>
<dbReference type="Pfam" id="PF12353">
    <property type="entry name" value="eIF3g"/>
    <property type="match status" value="1"/>
</dbReference>